<feature type="transmembrane region" description="Helical" evidence="1">
    <location>
        <begin position="79"/>
        <end position="99"/>
    </location>
</feature>
<gene>
    <name evidence="2" type="ORF">COA17_13490</name>
</gene>
<keyword evidence="1" id="KW-0472">Membrane</keyword>
<dbReference type="Proteomes" id="UP000218784">
    <property type="component" value="Unassembled WGS sequence"/>
</dbReference>
<proteinExistence type="predicted"/>
<accession>A0A2A4HVI9</accession>
<evidence type="ECO:0000313" key="3">
    <source>
        <dbReference type="Proteomes" id="UP000218784"/>
    </source>
</evidence>
<keyword evidence="1" id="KW-0812">Transmembrane</keyword>
<organism evidence="2 3">
    <name type="scientific">Sphingomonas ginsenosidimutans</name>
    <dbReference type="NCBI Taxonomy" id="862134"/>
    <lineage>
        <taxon>Bacteria</taxon>
        <taxon>Pseudomonadati</taxon>
        <taxon>Pseudomonadota</taxon>
        <taxon>Alphaproteobacteria</taxon>
        <taxon>Sphingomonadales</taxon>
        <taxon>Sphingomonadaceae</taxon>
        <taxon>Sphingomonas</taxon>
    </lineage>
</organism>
<comment type="caution">
    <text evidence="2">The sequence shown here is derived from an EMBL/GenBank/DDBJ whole genome shotgun (WGS) entry which is preliminary data.</text>
</comment>
<sequence length="101" mass="10907">MSGTVVAAMVARARKRIEWHFVSAGATRKESAIAFERPAGRLERRVFDRMVAFGAIEKTPAGTFWLVEKRLGDFRKESLARVLGILAVAGFAAAGAMLIGG</sequence>
<evidence type="ECO:0000313" key="2">
    <source>
        <dbReference type="EMBL" id="PCG08374.1"/>
    </source>
</evidence>
<evidence type="ECO:0000256" key="1">
    <source>
        <dbReference type="SAM" id="Phobius"/>
    </source>
</evidence>
<dbReference type="RefSeq" id="WP_066491725.1">
    <property type="nucleotide sequence ID" value="NZ_JAIEOT010000089.1"/>
</dbReference>
<reference evidence="2 3" key="1">
    <citation type="submission" date="2017-09" db="EMBL/GenBank/DDBJ databases">
        <title>Sphingomonas ginsenosidimutans KACC 14949, whole genome shotgun sequence.</title>
        <authorList>
            <person name="Feng G."/>
            <person name="Zhu H."/>
        </authorList>
    </citation>
    <scope>NUCLEOTIDE SEQUENCE [LARGE SCALE GENOMIC DNA]</scope>
    <source>
        <strain evidence="2 3">KACC 14949</strain>
    </source>
</reference>
<keyword evidence="3" id="KW-1185">Reference proteome</keyword>
<name>A0A2A4HVI9_9SPHN</name>
<protein>
    <submittedName>
        <fullName evidence="2">Uncharacterized protein</fullName>
    </submittedName>
</protein>
<dbReference type="EMBL" id="NWVD01000006">
    <property type="protein sequence ID" value="PCG08374.1"/>
    <property type="molecule type" value="Genomic_DNA"/>
</dbReference>
<keyword evidence="1" id="KW-1133">Transmembrane helix</keyword>
<dbReference type="AlphaFoldDB" id="A0A2A4HVI9"/>